<accession>A0A2R4ME19</accession>
<dbReference type="RefSeq" id="WP_117395617.1">
    <property type="nucleotide sequence ID" value="NZ_CP021330.1"/>
</dbReference>
<proteinExistence type="predicted"/>
<evidence type="ECO:0000313" key="3">
    <source>
        <dbReference type="Proteomes" id="UP000258927"/>
    </source>
</evidence>
<sequence length="126" mass="14096">MKDLSELRDYRISDAERRIYGRSFFPGCGCFAIKSPIDGGQLFVIVSTGGGWEHVSVSRKNRCPNWPEMSHIKNLFFEPDEVAMQIHVAESDHVNFHANCLHLWKPMNADIPLPPSEMVGPKGGAA</sequence>
<dbReference type="EMBL" id="CP021330">
    <property type="protein sequence ID" value="AVX04281.1"/>
    <property type="molecule type" value="Genomic_DNA"/>
</dbReference>
<protein>
    <recommendedName>
        <fullName evidence="1">DUF7694 domain-containing protein</fullName>
    </recommendedName>
</protein>
<dbReference type="Proteomes" id="UP000258927">
    <property type="component" value="Chromosome"/>
</dbReference>
<gene>
    <name evidence="2" type="ORF">MXMO3_01756</name>
</gene>
<dbReference type="Pfam" id="PF24746">
    <property type="entry name" value="DUF7694"/>
    <property type="match status" value="1"/>
</dbReference>
<dbReference type="InterPro" id="IPR056111">
    <property type="entry name" value="DUF7694"/>
</dbReference>
<organism evidence="2 3">
    <name type="scientific">Maritalea myrionectae</name>
    <dbReference type="NCBI Taxonomy" id="454601"/>
    <lineage>
        <taxon>Bacteria</taxon>
        <taxon>Pseudomonadati</taxon>
        <taxon>Pseudomonadota</taxon>
        <taxon>Alphaproteobacteria</taxon>
        <taxon>Hyphomicrobiales</taxon>
        <taxon>Devosiaceae</taxon>
        <taxon>Maritalea</taxon>
    </lineage>
</organism>
<reference evidence="2 3" key="1">
    <citation type="submission" date="2017-05" db="EMBL/GenBank/DDBJ databases">
        <title>Genome Analysis of Maritalea myrionectae HL2708#5.</title>
        <authorList>
            <consortium name="Cotde Inc.-PKNU"/>
            <person name="Jang D."/>
            <person name="Oh H.-M."/>
        </authorList>
    </citation>
    <scope>NUCLEOTIDE SEQUENCE [LARGE SCALE GENOMIC DNA]</scope>
    <source>
        <strain evidence="2 3">HL2708#5</strain>
    </source>
</reference>
<evidence type="ECO:0000313" key="2">
    <source>
        <dbReference type="EMBL" id="AVX04281.1"/>
    </source>
</evidence>
<feature type="domain" description="DUF7694" evidence="1">
    <location>
        <begin position="44"/>
        <end position="107"/>
    </location>
</feature>
<dbReference type="KEGG" id="mmyr:MXMO3_01756"/>
<keyword evidence="3" id="KW-1185">Reference proteome</keyword>
<dbReference type="AlphaFoldDB" id="A0A2R4ME19"/>
<name>A0A2R4ME19_9HYPH</name>
<evidence type="ECO:0000259" key="1">
    <source>
        <dbReference type="Pfam" id="PF24746"/>
    </source>
</evidence>